<dbReference type="Pfam" id="PF09340">
    <property type="entry name" value="NuA4"/>
    <property type="match status" value="1"/>
</dbReference>
<comment type="similarity">
    <text evidence="2 9">Belongs to the EAF6 family.</text>
</comment>
<keyword evidence="4" id="KW-0156">Chromatin regulator</keyword>
<evidence type="ECO:0000256" key="6">
    <source>
        <dbReference type="ARBA" id="ARBA00023054"/>
    </source>
</evidence>
<comment type="caution">
    <text evidence="11">The sequence shown here is derived from an EMBL/GenBank/DDBJ whole genome shotgun (WGS) entry which is preliminary data.</text>
</comment>
<dbReference type="Proteomes" id="UP000078046">
    <property type="component" value="Unassembled WGS sequence"/>
</dbReference>
<dbReference type="GO" id="GO:0006325">
    <property type="term" value="P:chromatin organization"/>
    <property type="evidence" value="ECO:0007669"/>
    <property type="project" value="UniProtKB-KW"/>
</dbReference>
<feature type="compositionally biased region" description="Polar residues" evidence="10">
    <location>
        <begin position="27"/>
        <end position="43"/>
    </location>
</feature>
<evidence type="ECO:0000313" key="11">
    <source>
        <dbReference type="EMBL" id="OAF68191.1"/>
    </source>
</evidence>
<dbReference type="InterPro" id="IPR015418">
    <property type="entry name" value="Eaf6"/>
</dbReference>
<gene>
    <name evidence="11" type="ORF">A3Q56_04069</name>
</gene>
<proteinExistence type="inferred from homology"/>
<dbReference type="PANTHER" id="PTHR13476">
    <property type="entry name" value="CHROMATIN MODIFICATION-RELATED PROTEIN MEAF6"/>
    <property type="match status" value="1"/>
</dbReference>
<dbReference type="AlphaFoldDB" id="A0A177B3K7"/>
<evidence type="ECO:0000256" key="1">
    <source>
        <dbReference type="ARBA" id="ARBA00004123"/>
    </source>
</evidence>
<evidence type="ECO:0000256" key="7">
    <source>
        <dbReference type="ARBA" id="ARBA00023163"/>
    </source>
</evidence>
<dbReference type="EMBL" id="LWCA01000496">
    <property type="protein sequence ID" value="OAF68191.1"/>
    <property type="molecule type" value="Genomic_DNA"/>
</dbReference>
<dbReference type="OrthoDB" id="440324at2759"/>
<evidence type="ECO:0000256" key="5">
    <source>
        <dbReference type="ARBA" id="ARBA00023015"/>
    </source>
</evidence>
<name>A0A177B3K7_9BILA</name>
<keyword evidence="12" id="KW-1185">Reference proteome</keyword>
<keyword evidence="5 9" id="KW-0805">Transcription regulation</keyword>
<evidence type="ECO:0000256" key="10">
    <source>
        <dbReference type="SAM" id="MobiDB-lite"/>
    </source>
</evidence>
<comment type="subcellular location">
    <subcellularLocation>
        <location evidence="1">Nucleus</location>
    </subcellularLocation>
</comment>
<evidence type="ECO:0000256" key="4">
    <source>
        <dbReference type="ARBA" id="ARBA00022853"/>
    </source>
</evidence>
<organism evidence="11 12">
    <name type="scientific">Intoshia linei</name>
    <dbReference type="NCBI Taxonomy" id="1819745"/>
    <lineage>
        <taxon>Eukaryota</taxon>
        <taxon>Metazoa</taxon>
        <taxon>Spiralia</taxon>
        <taxon>Lophotrochozoa</taxon>
        <taxon>Mesozoa</taxon>
        <taxon>Orthonectida</taxon>
        <taxon>Rhopaluridae</taxon>
        <taxon>Intoshia</taxon>
    </lineage>
</organism>
<evidence type="ECO:0000256" key="3">
    <source>
        <dbReference type="ARBA" id="ARBA00019141"/>
    </source>
</evidence>
<dbReference type="GO" id="GO:0005634">
    <property type="term" value="C:nucleus"/>
    <property type="evidence" value="ECO:0007669"/>
    <property type="project" value="UniProtKB-SubCell"/>
</dbReference>
<accession>A0A177B3K7</accession>
<evidence type="ECO:0000256" key="9">
    <source>
        <dbReference type="RuleBase" id="RU368022"/>
    </source>
</evidence>
<dbReference type="GO" id="GO:0000123">
    <property type="term" value="C:histone acetyltransferase complex"/>
    <property type="evidence" value="ECO:0007669"/>
    <property type="project" value="InterPro"/>
</dbReference>
<evidence type="ECO:0000256" key="2">
    <source>
        <dbReference type="ARBA" id="ARBA00010916"/>
    </source>
</evidence>
<evidence type="ECO:0000313" key="12">
    <source>
        <dbReference type="Proteomes" id="UP000078046"/>
    </source>
</evidence>
<feature type="region of interest" description="Disordered" evidence="10">
    <location>
        <begin position="1"/>
        <end position="43"/>
    </location>
</feature>
<keyword evidence="8" id="KW-0539">Nucleus</keyword>
<protein>
    <recommendedName>
        <fullName evidence="3">Chromatin modification-related protein MEAF6</fullName>
    </recommendedName>
</protein>
<reference evidence="11 12" key="1">
    <citation type="submission" date="2016-04" db="EMBL/GenBank/DDBJ databases">
        <title>The genome of Intoshia linei affirms orthonectids as highly simplified spiralians.</title>
        <authorList>
            <person name="Mikhailov K.V."/>
            <person name="Slusarev G.S."/>
            <person name="Nikitin M.A."/>
            <person name="Logacheva M.D."/>
            <person name="Penin A."/>
            <person name="Aleoshin V."/>
            <person name="Panchin Y.V."/>
        </authorList>
    </citation>
    <scope>NUCLEOTIDE SEQUENCE [LARGE SCALE GENOMIC DNA]</scope>
    <source>
        <strain evidence="11">Intl2013</strain>
        <tissue evidence="11">Whole animal</tissue>
    </source>
</reference>
<keyword evidence="6" id="KW-0175">Coiled coil</keyword>
<sequence>MSADKSNIKVNDKKKSEPDNSKDTEKMNQVSKTKTNNQKSNLESQFNSLSDMVKRKEELTGQLIALEKQIYAFEGNYLQETQIYGNVVRGWDKYLCSTKNFYNGINDPRNKKIKDSDRIFSKSSATLSNYLNENENLK</sequence>
<keyword evidence="7 9" id="KW-0804">Transcription</keyword>
<evidence type="ECO:0000256" key="8">
    <source>
        <dbReference type="ARBA" id="ARBA00023242"/>
    </source>
</evidence>
<feature type="compositionally biased region" description="Basic and acidic residues" evidence="10">
    <location>
        <begin position="1"/>
        <end position="26"/>
    </location>
</feature>